<dbReference type="Pfam" id="PF05699">
    <property type="entry name" value="Dimer_Tnp_hAT"/>
    <property type="match status" value="1"/>
</dbReference>
<dbReference type="SMART" id="SM00614">
    <property type="entry name" value="ZnF_BED"/>
    <property type="match status" value="1"/>
</dbReference>
<keyword evidence="6" id="KW-0805">Transcription regulation</keyword>
<gene>
    <name evidence="12" type="ORF">TRITD_1Bv1G055800</name>
</gene>
<evidence type="ECO:0000256" key="2">
    <source>
        <dbReference type="ARBA" id="ARBA00011738"/>
    </source>
</evidence>
<dbReference type="PROSITE" id="PS50808">
    <property type="entry name" value="ZF_BED"/>
    <property type="match status" value="1"/>
</dbReference>
<accession>A0A9R0QTE8</accession>
<evidence type="ECO:0000256" key="4">
    <source>
        <dbReference type="ARBA" id="ARBA00022771"/>
    </source>
</evidence>
<proteinExistence type="predicted"/>
<name>A0A9R0QTE8_TRITD</name>
<evidence type="ECO:0000256" key="3">
    <source>
        <dbReference type="ARBA" id="ARBA00022723"/>
    </source>
</evidence>
<organism evidence="12 13">
    <name type="scientific">Triticum turgidum subsp. durum</name>
    <name type="common">Durum wheat</name>
    <name type="synonym">Triticum durum</name>
    <dbReference type="NCBI Taxonomy" id="4567"/>
    <lineage>
        <taxon>Eukaryota</taxon>
        <taxon>Viridiplantae</taxon>
        <taxon>Streptophyta</taxon>
        <taxon>Embryophyta</taxon>
        <taxon>Tracheophyta</taxon>
        <taxon>Spermatophyta</taxon>
        <taxon>Magnoliopsida</taxon>
        <taxon>Liliopsida</taxon>
        <taxon>Poales</taxon>
        <taxon>Poaceae</taxon>
        <taxon>BOP clade</taxon>
        <taxon>Pooideae</taxon>
        <taxon>Triticodae</taxon>
        <taxon>Triticeae</taxon>
        <taxon>Triticinae</taxon>
        <taxon>Triticum</taxon>
    </lineage>
</organism>
<dbReference type="Gramene" id="TRITD1Bv1G055800.3">
    <property type="protein sequence ID" value="TRITD1Bv1G055800.3"/>
    <property type="gene ID" value="TRITD1Bv1G055800"/>
</dbReference>
<protein>
    <recommendedName>
        <fullName evidence="11">BED-type domain-containing protein</fullName>
    </recommendedName>
</protein>
<evidence type="ECO:0000256" key="9">
    <source>
        <dbReference type="ARBA" id="ARBA00023242"/>
    </source>
</evidence>
<keyword evidence="8" id="KW-0804">Transcription</keyword>
<evidence type="ECO:0000313" key="13">
    <source>
        <dbReference type="Proteomes" id="UP000324705"/>
    </source>
</evidence>
<dbReference type="GO" id="GO:0003677">
    <property type="term" value="F:DNA binding"/>
    <property type="evidence" value="ECO:0007669"/>
    <property type="project" value="UniProtKB-KW"/>
</dbReference>
<dbReference type="Proteomes" id="UP000324705">
    <property type="component" value="Chromosome 1B"/>
</dbReference>
<dbReference type="GO" id="GO:0005634">
    <property type="term" value="C:nucleus"/>
    <property type="evidence" value="ECO:0007669"/>
    <property type="project" value="UniProtKB-SubCell"/>
</dbReference>
<dbReference type="InterPro" id="IPR025525">
    <property type="entry name" value="hAT-like_transposase_RNase-H"/>
</dbReference>
<dbReference type="AlphaFoldDB" id="A0A9R0QTE8"/>
<evidence type="ECO:0000256" key="7">
    <source>
        <dbReference type="ARBA" id="ARBA00023125"/>
    </source>
</evidence>
<dbReference type="EMBL" id="LT934112">
    <property type="protein sequence ID" value="VAH14921.1"/>
    <property type="molecule type" value="Genomic_DNA"/>
</dbReference>
<dbReference type="GO" id="GO:0046983">
    <property type="term" value="F:protein dimerization activity"/>
    <property type="evidence" value="ECO:0007669"/>
    <property type="project" value="InterPro"/>
</dbReference>
<dbReference type="InterPro" id="IPR012337">
    <property type="entry name" value="RNaseH-like_sf"/>
</dbReference>
<dbReference type="Pfam" id="PF14372">
    <property type="entry name" value="hAT-like_RNase-H"/>
    <property type="match status" value="1"/>
</dbReference>
<dbReference type="OMA" id="DTKNTMM"/>
<sequence length="723" mass="82906">MSSPGNNEMAVPSIEVLCENEAKDAKEVVMVENDESPKSSRKRKHSDVWDHFEEVEVLSKKKKGEPERKVKCKACSKLYMYPKTRTTTTMKRHLDGCFAHHGEENIKKGQGTLNFDAADACGIDLPVVSFSGGYDHAKIRELIATMIIVHEYPFRMVEHFWFNVRMKTLNPSYQKTSRTTIKNECLQIFKSRKETLKKELKHVGKISLTCDLWTSNQTLCYMSLVAHYIDSEWNMQYRVISFLELEPPHTGIVISQAIFECLSDWKIEDKIATITLDNASSNDVAARQLMSKFKARGSVFFHGKFFHVRCSAHILNLLVSDGLKAIEPLIENIRQTVKYLKKSPSRLYKFTEIFKSLNMSTKRGLCLDVPTRWGSTYKMLEHAFSFKNAFLHYADLDANYKWEPSSEEWRLYAKIRDILAVLNMTTTMFSGSTYPTANEFFLLIVNVKKVLDDASASTDKFLHDMGNAMLQKFEKYWKECSTLLSIASILDPRYKMDLINFCFPKIYVASDIEHNIDSVSSTLKELYEHYESDHTANLVAAEKKVDNQAVASENGTSSNSLMAISTQFRTFMKTTAKKVSKSDLFAYLDEAALNHSEDFDVLLWWKQNSSRYPILSKVAKDILTVPVSTVSSESSFSTGGRVLDNYRSSLLPNTVEALVCSASWIRGSQKKKKANKIKKTRMTYLKFLFWIKILRSFLQTSKKQIDYGEHSPELLHCLYYLAN</sequence>
<comment type="subunit">
    <text evidence="2">Homodimer.</text>
</comment>
<evidence type="ECO:0000256" key="5">
    <source>
        <dbReference type="ARBA" id="ARBA00022833"/>
    </source>
</evidence>
<dbReference type="InterPro" id="IPR008906">
    <property type="entry name" value="HATC_C_dom"/>
</dbReference>
<dbReference type="SUPFAM" id="SSF53098">
    <property type="entry name" value="Ribonuclease H-like"/>
    <property type="match status" value="1"/>
</dbReference>
<keyword evidence="3" id="KW-0479">Metal-binding</keyword>
<evidence type="ECO:0000256" key="8">
    <source>
        <dbReference type="ARBA" id="ARBA00023163"/>
    </source>
</evidence>
<feature type="domain" description="BED-type" evidence="11">
    <location>
        <begin position="43"/>
        <end position="108"/>
    </location>
</feature>
<keyword evidence="13" id="KW-1185">Reference proteome</keyword>
<keyword evidence="7" id="KW-0238">DNA-binding</keyword>
<keyword evidence="4 10" id="KW-0863">Zinc-finger</keyword>
<comment type="subcellular location">
    <subcellularLocation>
        <location evidence="1">Nucleus</location>
    </subcellularLocation>
</comment>
<dbReference type="SUPFAM" id="SSF57667">
    <property type="entry name" value="beta-beta-alpha zinc fingers"/>
    <property type="match status" value="1"/>
</dbReference>
<evidence type="ECO:0000313" key="12">
    <source>
        <dbReference type="EMBL" id="VAH14921.1"/>
    </source>
</evidence>
<evidence type="ECO:0000256" key="1">
    <source>
        <dbReference type="ARBA" id="ARBA00004123"/>
    </source>
</evidence>
<dbReference type="InterPro" id="IPR036236">
    <property type="entry name" value="Znf_C2H2_sf"/>
</dbReference>
<evidence type="ECO:0000256" key="6">
    <source>
        <dbReference type="ARBA" id="ARBA00023015"/>
    </source>
</evidence>
<dbReference type="PANTHER" id="PTHR46481">
    <property type="entry name" value="ZINC FINGER BED DOMAIN-CONTAINING PROTEIN 4"/>
    <property type="match status" value="1"/>
</dbReference>
<dbReference type="GO" id="GO:0008270">
    <property type="term" value="F:zinc ion binding"/>
    <property type="evidence" value="ECO:0007669"/>
    <property type="project" value="UniProtKB-KW"/>
</dbReference>
<reference evidence="12 13" key="1">
    <citation type="submission" date="2017-09" db="EMBL/GenBank/DDBJ databases">
        <authorList>
            <consortium name="International Durum Wheat Genome Sequencing Consortium (IDWGSC)"/>
            <person name="Milanesi L."/>
        </authorList>
    </citation>
    <scope>NUCLEOTIDE SEQUENCE [LARGE SCALE GENOMIC DNA]</scope>
    <source>
        <strain evidence="13">cv. Svevo</strain>
    </source>
</reference>
<dbReference type="PANTHER" id="PTHR46481:SF6">
    <property type="entry name" value="ZINC FINGER BED DOMAIN-CONTAINING PROTEIN RICESLEEPER 2-LIKE"/>
    <property type="match status" value="1"/>
</dbReference>
<dbReference type="InterPro" id="IPR003656">
    <property type="entry name" value="Znf_BED"/>
</dbReference>
<dbReference type="Pfam" id="PF02892">
    <property type="entry name" value="zf-BED"/>
    <property type="match status" value="1"/>
</dbReference>
<keyword evidence="9" id="KW-0539">Nucleus</keyword>
<evidence type="ECO:0000259" key="11">
    <source>
        <dbReference type="PROSITE" id="PS50808"/>
    </source>
</evidence>
<dbReference type="InterPro" id="IPR052035">
    <property type="entry name" value="ZnF_BED_domain_contain"/>
</dbReference>
<evidence type="ECO:0000256" key="10">
    <source>
        <dbReference type="PROSITE-ProRule" id="PRU00027"/>
    </source>
</evidence>
<keyword evidence="5" id="KW-0862">Zinc</keyword>